<feature type="region of interest" description="Disordered" evidence="1">
    <location>
        <begin position="362"/>
        <end position="392"/>
    </location>
</feature>
<feature type="compositionally biased region" description="Polar residues" evidence="1">
    <location>
        <begin position="379"/>
        <end position="392"/>
    </location>
</feature>
<dbReference type="HOGENOM" id="CLU_279649_0_0_6"/>
<feature type="region of interest" description="Disordered" evidence="1">
    <location>
        <begin position="439"/>
        <end position="463"/>
    </location>
</feature>
<sequence length="1126" mass="118499">MKILRVFAWLLLSLLLILVGVSSYLPFYLQNHKAELETAASKALGRPVVIDRVTLGWLLHPRPALSIALQGLRVSNPDWDKDDALGPYLLEADRVDLSLQLRALLWRQVRIDQLLIRDARLMLRKTPDGRNNWQLGGSKDKDTGKIRLRMPRIQVFDSEIAFAPAKGRVRRADITELQLDGLGAPPLVLQAELRINQTPLRLSANVGTSAGTSSGASSDASANTGANSNASDAQAPTGARWPFQVQAQSADTRIELNGSAPAPFEISGLEAKLQVQGPTAIPLGNIAGITGLPDAPFQLNTDLSWSGQTLKASAISGSLDAHALPAPLTLSDGEINISTHQAWSVRLAGKLGDQPAMLQLAPIDPPQGDAPVSGAQAGGPQTTATQSAATKPTSDLMIEATLADSRFNGKLRPASADARARLSGTLKLGAINLGQLTRAQAKQADASPPPKAPATKTQSATAPSWIDRPLPFAALTRFDADLDLAAEALTWKQITLRKLQAQAKLSGGRLQIDGARLALPGLTVTGQAVIDASAKSPALSLQIKTERIDLAEARSMLTQSPKLDGRIVNLSLDAAATGSTPATLIRALSGTLKAESMRLLPPAKRGQETAAIELTSPSVRVDAGQAVRFTTSLARAGQALDLTLTGGPLADLLPAGQSWPRIEIAAQTRIHQHALSIRGHLGPLAAIGAGRDLRVNLTLTEDTGLSGALTGTLARLDGLAGNQLQAQFKAKSLATLHPGLPAQPFAASARVQGQADQIELLDLKAKSAGSDLAGQVRIALRERPQIDATLNAETLDLIPFLAPDAHPDTNPADKPGGAKEDVVSPIQRNNTSERPLPLDALTRLDGSLKLSAAQVQFGHFSIDNGQLYASLDAGHLVLAGDAGQDRLSVNLDVQPGQTSWQFDLHHQGNLNLDDLIKSKHRQTTASDLPAAIDIRLHGTGASMPALLGTADGHLGLVLGAGRLDRKASGLPLGGVVVSLLDTVNPADFSTIDLRRDLLSLKCAVLQFDVADGIATSKRGLALQTDNLNVLGGGAIKLETGEIQLSFKTAKRTGVGLSLLGIADRFIDLTGTLKAPRASINRRDLLVESGAAWATGGLSLVADQILGRLSAFGNPCEKVLKRYSDAP</sequence>
<dbReference type="eggNOG" id="COG2982">
    <property type="taxonomic scope" value="Bacteria"/>
</dbReference>
<dbReference type="AlphaFoldDB" id="H8Z6Q2"/>
<dbReference type="PANTHER" id="PTHR30441:SF8">
    <property type="entry name" value="DUF748 DOMAIN-CONTAINING PROTEIN"/>
    <property type="match status" value="1"/>
</dbReference>
<evidence type="ECO:0000313" key="4">
    <source>
        <dbReference type="Proteomes" id="UP000002964"/>
    </source>
</evidence>
<dbReference type="GO" id="GO:0090313">
    <property type="term" value="P:regulation of protein targeting to membrane"/>
    <property type="evidence" value="ECO:0007669"/>
    <property type="project" value="TreeGrafter"/>
</dbReference>
<dbReference type="PANTHER" id="PTHR30441">
    <property type="entry name" value="DUF748 DOMAIN-CONTAINING PROTEIN"/>
    <property type="match status" value="1"/>
</dbReference>
<proteinExistence type="predicted"/>
<dbReference type="EMBL" id="JH603170">
    <property type="protein sequence ID" value="EIC20768.1"/>
    <property type="molecule type" value="Genomic_DNA"/>
</dbReference>
<keyword evidence="4" id="KW-1185">Reference proteome</keyword>
<dbReference type="InterPro" id="IPR052894">
    <property type="entry name" value="AsmA-related"/>
</dbReference>
<feature type="region of interest" description="Disordered" evidence="1">
    <location>
        <begin position="206"/>
        <end position="238"/>
    </location>
</feature>
<evidence type="ECO:0000256" key="1">
    <source>
        <dbReference type="SAM" id="MobiDB-lite"/>
    </source>
</evidence>
<feature type="compositionally biased region" description="Low complexity" evidence="1">
    <location>
        <begin position="453"/>
        <end position="463"/>
    </location>
</feature>
<reference evidence="4" key="1">
    <citation type="submission" date="2011-06" db="EMBL/GenBank/DDBJ databases">
        <authorList>
            <consortium name="US DOE Joint Genome Institute (JGI-PGF)"/>
            <person name="Lucas S."/>
            <person name="Han J."/>
            <person name="Lapidus A."/>
            <person name="Cheng J.-F."/>
            <person name="Goodwin L."/>
            <person name="Pitluck S."/>
            <person name="Peters L."/>
            <person name="Land M.L."/>
            <person name="Hauser L."/>
            <person name="Vogl K."/>
            <person name="Liu Z."/>
            <person name="Overmann J."/>
            <person name="Frigaard N.-U."/>
            <person name="Bryant D.A."/>
            <person name="Woyke T.J."/>
        </authorList>
    </citation>
    <scope>NUCLEOTIDE SEQUENCE [LARGE SCALE GENOMIC DNA]</scope>
    <source>
        <strain evidence="4">970</strain>
    </source>
</reference>
<name>H8Z6Q2_9GAMM</name>
<reference evidence="3 4" key="2">
    <citation type="submission" date="2011-11" db="EMBL/GenBank/DDBJ databases">
        <authorList>
            <consortium name="US DOE Joint Genome Institute"/>
            <person name="Lucas S."/>
            <person name="Han J."/>
            <person name="Lapidus A."/>
            <person name="Cheng J.-F."/>
            <person name="Goodwin L."/>
            <person name="Pitluck S."/>
            <person name="Peters L."/>
            <person name="Ovchinnikova G."/>
            <person name="Zhang X."/>
            <person name="Detter J.C."/>
            <person name="Han C."/>
            <person name="Tapia R."/>
            <person name="Land M."/>
            <person name="Hauser L."/>
            <person name="Kyrpides N."/>
            <person name="Ivanova N."/>
            <person name="Pagani I."/>
            <person name="Vogl K."/>
            <person name="Liu Z."/>
            <person name="Overmann J."/>
            <person name="Frigaard N.-U."/>
            <person name="Bryant D."/>
            <person name="Woyke T."/>
        </authorList>
    </citation>
    <scope>NUCLEOTIDE SEQUENCE [LARGE SCALE GENOMIC DNA]</scope>
    <source>
        <strain evidence="3 4">970</strain>
    </source>
</reference>
<feature type="compositionally biased region" description="Low complexity" evidence="1">
    <location>
        <begin position="206"/>
        <end position="233"/>
    </location>
</feature>
<dbReference type="Pfam" id="PF05170">
    <property type="entry name" value="AsmA"/>
    <property type="match status" value="1"/>
</dbReference>
<dbReference type="Proteomes" id="UP000002964">
    <property type="component" value="Unassembled WGS sequence"/>
</dbReference>
<evidence type="ECO:0000313" key="3">
    <source>
        <dbReference type="EMBL" id="EIC20768.1"/>
    </source>
</evidence>
<protein>
    <submittedName>
        <fullName evidence="3">Uncharacterized protein involved in outer membrane biogenesis</fullName>
    </submittedName>
</protein>
<feature type="domain" description="AsmA" evidence="2">
    <location>
        <begin position="2"/>
        <end position="593"/>
    </location>
</feature>
<evidence type="ECO:0000259" key="2">
    <source>
        <dbReference type="Pfam" id="PF05170"/>
    </source>
</evidence>
<dbReference type="GO" id="GO:0005886">
    <property type="term" value="C:plasma membrane"/>
    <property type="evidence" value="ECO:0007669"/>
    <property type="project" value="TreeGrafter"/>
</dbReference>
<accession>H8Z6Q2</accession>
<dbReference type="InterPro" id="IPR007844">
    <property type="entry name" value="AsmA"/>
</dbReference>
<gene>
    <name evidence="3" type="ORF">Thi970DRAFT_04424</name>
</gene>
<dbReference type="STRING" id="631362.Thi970DRAFT_04424"/>
<organism evidence="3 4">
    <name type="scientific">Thiorhodovibrio frisius</name>
    <dbReference type="NCBI Taxonomy" id="631362"/>
    <lineage>
        <taxon>Bacteria</taxon>
        <taxon>Pseudomonadati</taxon>
        <taxon>Pseudomonadota</taxon>
        <taxon>Gammaproteobacteria</taxon>
        <taxon>Chromatiales</taxon>
        <taxon>Chromatiaceae</taxon>
        <taxon>Thiorhodovibrio</taxon>
    </lineage>
</organism>
<dbReference type="OrthoDB" id="5749006at2"/>